<organism evidence="1">
    <name type="scientific">viral metagenome</name>
    <dbReference type="NCBI Taxonomy" id="1070528"/>
    <lineage>
        <taxon>unclassified sequences</taxon>
        <taxon>metagenomes</taxon>
        <taxon>organismal metagenomes</taxon>
    </lineage>
</organism>
<gene>
    <name evidence="1" type="ORF">MM415B05096_0004</name>
</gene>
<sequence>MIEVTNLNTELLARKSVSPVRETENGKLASFWATLDGAGVTEELVQALVADGRVFHARVGEATTPVTLDASWANTDPDLSMDIPSGVTVIPLRVAVIYEAFGTDAVVETMTLCSQTLAASSAGTLFTSVNYRLRHPRASVVKVYVGPTVTSGYTGTYFELYRDCQQTAGTQAAGEGGINYRVEWNYKNCPPCPLLEGSATMQTWGVGQASSGYIDWVWAEIPSLPTP</sequence>
<protein>
    <submittedName>
        <fullName evidence="1">Uncharacterized protein</fullName>
    </submittedName>
</protein>
<evidence type="ECO:0000313" key="1">
    <source>
        <dbReference type="EMBL" id="QJA95892.1"/>
    </source>
</evidence>
<reference evidence="1" key="1">
    <citation type="submission" date="2020-03" db="EMBL/GenBank/DDBJ databases">
        <title>The deep terrestrial virosphere.</title>
        <authorList>
            <person name="Holmfeldt K."/>
            <person name="Nilsson E."/>
            <person name="Simone D."/>
            <person name="Lopez-Fernandez M."/>
            <person name="Wu X."/>
            <person name="de Brujin I."/>
            <person name="Lundin D."/>
            <person name="Andersson A."/>
            <person name="Bertilsson S."/>
            <person name="Dopson M."/>
        </authorList>
    </citation>
    <scope>NUCLEOTIDE SEQUENCE</scope>
    <source>
        <strain evidence="1">MM415B05096</strain>
    </source>
</reference>
<accession>A0A6M3LQR6</accession>
<dbReference type="EMBL" id="MT143353">
    <property type="protein sequence ID" value="QJA95892.1"/>
    <property type="molecule type" value="Genomic_DNA"/>
</dbReference>
<name>A0A6M3LQR6_9ZZZZ</name>
<dbReference type="AlphaFoldDB" id="A0A6M3LQR6"/>
<proteinExistence type="predicted"/>